<name>A0ABV9JSJ0_9BACI</name>
<feature type="domain" description="Carbohydrate kinase PfkB" evidence="4">
    <location>
        <begin position="177"/>
        <end position="256"/>
    </location>
</feature>
<dbReference type="GO" id="GO:0016740">
    <property type="term" value="F:transferase activity"/>
    <property type="evidence" value="ECO:0007669"/>
    <property type="project" value="UniProtKB-KW"/>
</dbReference>
<sequence length="259" mass="29377">MRVAGVGLSIIDVYEEQNKSYPTGNSVDFLVHLSRKGIDTAMSTVVGTDKNGELMLTFLKNENIDTSHIKVREGSTAIFKMELKNNERIHKEKIEGVMEDFFLTEEDINSLSEYDYIHTNFSGRAIEYLSYFKERGTKIIFDFSVRVSEEFFNTLKYIDYAFFSYTKDDAYIRNFMKNAQLKGPELVVVTLGERGSIAYDGNEFYKGNIVPTTVVNTVGAGDSFCSGFIFGVIHNKSIERCLEIGAEFASKVVSKFEPY</sequence>
<dbReference type="PROSITE" id="PS00584">
    <property type="entry name" value="PFKB_KINASES_2"/>
    <property type="match status" value="1"/>
</dbReference>
<comment type="similarity">
    <text evidence="1">Belongs to the carbohydrate kinase PfkB family.</text>
</comment>
<comment type="caution">
    <text evidence="5">The sequence shown here is derived from an EMBL/GenBank/DDBJ whole genome shotgun (WGS) entry which is preliminary data.</text>
</comment>
<dbReference type="InterPro" id="IPR052700">
    <property type="entry name" value="Carb_kinase_PfkB-like"/>
</dbReference>
<keyword evidence="3" id="KW-0418">Kinase</keyword>
<dbReference type="EMBL" id="JBHSFT010000001">
    <property type="protein sequence ID" value="MFC4660726.1"/>
    <property type="molecule type" value="Genomic_DNA"/>
</dbReference>
<dbReference type="InterPro" id="IPR029056">
    <property type="entry name" value="Ribokinase-like"/>
</dbReference>
<dbReference type="Pfam" id="PF00294">
    <property type="entry name" value="PfkB"/>
    <property type="match status" value="2"/>
</dbReference>
<proteinExistence type="inferred from homology"/>
<organism evidence="5 6">
    <name type="scientific">Oceanobacillus aidingensis</name>
    <dbReference type="NCBI Taxonomy" id="645964"/>
    <lineage>
        <taxon>Bacteria</taxon>
        <taxon>Bacillati</taxon>
        <taxon>Bacillota</taxon>
        <taxon>Bacilli</taxon>
        <taxon>Bacillales</taxon>
        <taxon>Bacillaceae</taxon>
        <taxon>Oceanobacillus</taxon>
    </lineage>
</organism>
<keyword evidence="2 5" id="KW-0808">Transferase</keyword>
<evidence type="ECO:0000313" key="6">
    <source>
        <dbReference type="Proteomes" id="UP001595988"/>
    </source>
</evidence>
<dbReference type="RefSeq" id="WP_379542046.1">
    <property type="nucleotide sequence ID" value="NZ_JBHSFT010000001.1"/>
</dbReference>
<dbReference type="EC" id="2.7.1.218" evidence="5"/>
<dbReference type="PANTHER" id="PTHR43320">
    <property type="entry name" value="SUGAR KINASE"/>
    <property type="match status" value="1"/>
</dbReference>
<reference evidence="6" key="1">
    <citation type="journal article" date="2019" name="Int. J. Syst. Evol. Microbiol.">
        <title>The Global Catalogue of Microorganisms (GCM) 10K type strain sequencing project: providing services to taxonomists for standard genome sequencing and annotation.</title>
        <authorList>
            <consortium name="The Broad Institute Genomics Platform"/>
            <consortium name="The Broad Institute Genome Sequencing Center for Infectious Disease"/>
            <person name="Wu L."/>
            <person name="Ma J."/>
        </authorList>
    </citation>
    <scope>NUCLEOTIDE SEQUENCE [LARGE SCALE GENOMIC DNA]</scope>
    <source>
        <strain evidence="6">CCUG 37257</strain>
    </source>
</reference>
<protein>
    <submittedName>
        <fullName evidence="5">Fructoselysine 6-kinase</fullName>
        <ecNumber evidence="5">2.7.1.218</ecNumber>
    </submittedName>
</protein>
<evidence type="ECO:0000313" key="5">
    <source>
        <dbReference type="EMBL" id="MFC4660726.1"/>
    </source>
</evidence>
<dbReference type="InterPro" id="IPR002173">
    <property type="entry name" value="Carboh/pur_kinase_PfkB_CS"/>
</dbReference>
<evidence type="ECO:0000259" key="4">
    <source>
        <dbReference type="Pfam" id="PF00294"/>
    </source>
</evidence>
<evidence type="ECO:0000256" key="2">
    <source>
        <dbReference type="ARBA" id="ARBA00022679"/>
    </source>
</evidence>
<evidence type="ECO:0000256" key="1">
    <source>
        <dbReference type="ARBA" id="ARBA00010688"/>
    </source>
</evidence>
<accession>A0ABV9JSJ0</accession>
<dbReference type="Proteomes" id="UP001595988">
    <property type="component" value="Unassembled WGS sequence"/>
</dbReference>
<gene>
    <name evidence="5" type="primary">frlD</name>
    <name evidence="5" type="ORF">ACFO3P_00570</name>
</gene>
<evidence type="ECO:0000256" key="3">
    <source>
        <dbReference type="ARBA" id="ARBA00022777"/>
    </source>
</evidence>
<keyword evidence="6" id="KW-1185">Reference proteome</keyword>
<dbReference type="Gene3D" id="3.40.1190.20">
    <property type="match status" value="1"/>
</dbReference>
<dbReference type="NCBIfam" id="NF007321">
    <property type="entry name" value="PRK09813.1"/>
    <property type="match status" value="1"/>
</dbReference>
<dbReference type="InterPro" id="IPR011611">
    <property type="entry name" value="PfkB_dom"/>
</dbReference>
<feature type="domain" description="Carbohydrate kinase PfkB" evidence="4">
    <location>
        <begin position="19"/>
        <end position="87"/>
    </location>
</feature>
<dbReference type="PANTHER" id="PTHR43320:SF3">
    <property type="entry name" value="CARBOHYDRATE KINASE PFKB DOMAIN-CONTAINING PROTEIN"/>
    <property type="match status" value="1"/>
</dbReference>
<dbReference type="SUPFAM" id="SSF53613">
    <property type="entry name" value="Ribokinase-like"/>
    <property type="match status" value="1"/>
</dbReference>